<name>A0AAD4LEF4_9AGAM</name>
<sequence length="189" mass="21018">MTTLITVLTTLSRLGCRGARPSAWSSCSTTPRLSAQTFSSHARPCSKSSRGRRWTHSTRTSAPPRRLELLPLVQVLAEDREKLGRAEKAAAEKFTRFFDLLDEIKERHQLARVLEDEVAKLVVPSLQRFTQKMREEFSKNIRNCSEHSLGTVRVQAGLQAGTCSSKAVIAELTGGCEWGVVLRGALREP</sequence>
<reference evidence="2" key="1">
    <citation type="submission" date="2022-01" db="EMBL/GenBank/DDBJ databases">
        <title>Comparative genomics reveals a dynamic genome evolution in the ectomycorrhizal milk-cap (Lactarius) mushrooms.</title>
        <authorList>
            <consortium name="DOE Joint Genome Institute"/>
            <person name="Lebreton A."/>
            <person name="Tang N."/>
            <person name="Kuo A."/>
            <person name="LaButti K."/>
            <person name="Drula E."/>
            <person name="Barry K."/>
            <person name="Clum A."/>
            <person name="Lipzen A."/>
            <person name="Mousain D."/>
            <person name="Ng V."/>
            <person name="Wang R."/>
            <person name="Wang X."/>
            <person name="Dai Y."/>
            <person name="Henrissat B."/>
            <person name="Grigoriev I.V."/>
            <person name="Guerin-Laguette A."/>
            <person name="Yu F."/>
            <person name="Martin F.M."/>
        </authorList>
    </citation>
    <scope>NUCLEOTIDE SEQUENCE</scope>
    <source>
        <strain evidence="2">QP</strain>
    </source>
</reference>
<dbReference type="EMBL" id="JAKELL010000065">
    <property type="protein sequence ID" value="KAH8985318.1"/>
    <property type="molecule type" value="Genomic_DNA"/>
</dbReference>
<dbReference type="Proteomes" id="UP001201163">
    <property type="component" value="Unassembled WGS sequence"/>
</dbReference>
<evidence type="ECO:0000313" key="3">
    <source>
        <dbReference type="Proteomes" id="UP001201163"/>
    </source>
</evidence>
<evidence type="ECO:0000313" key="2">
    <source>
        <dbReference type="EMBL" id="KAH8985318.1"/>
    </source>
</evidence>
<gene>
    <name evidence="2" type="ORF">EDB92DRAFT_1950078</name>
</gene>
<feature type="region of interest" description="Disordered" evidence="1">
    <location>
        <begin position="38"/>
        <end position="61"/>
    </location>
</feature>
<dbReference type="SUPFAM" id="SSF74788">
    <property type="entry name" value="Cullin repeat-like"/>
    <property type="match status" value="1"/>
</dbReference>
<dbReference type="AlphaFoldDB" id="A0AAD4LEF4"/>
<comment type="caution">
    <text evidence="2">The sequence shown here is derived from an EMBL/GenBank/DDBJ whole genome shotgun (WGS) entry which is preliminary data.</text>
</comment>
<dbReference type="InterPro" id="IPR016159">
    <property type="entry name" value="Cullin_repeat-like_dom_sf"/>
</dbReference>
<dbReference type="Gene3D" id="1.20.1280.170">
    <property type="entry name" value="Exocyst complex component Exo70"/>
    <property type="match status" value="1"/>
</dbReference>
<keyword evidence="3" id="KW-1185">Reference proteome</keyword>
<accession>A0AAD4LEF4</accession>
<proteinExistence type="predicted"/>
<evidence type="ECO:0000256" key="1">
    <source>
        <dbReference type="SAM" id="MobiDB-lite"/>
    </source>
</evidence>
<protein>
    <submittedName>
        <fullName evidence="2">Uncharacterized protein</fullName>
    </submittedName>
</protein>
<organism evidence="2 3">
    <name type="scientific">Lactarius akahatsu</name>
    <dbReference type="NCBI Taxonomy" id="416441"/>
    <lineage>
        <taxon>Eukaryota</taxon>
        <taxon>Fungi</taxon>
        <taxon>Dikarya</taxon>
        <taxon>Basidiomycota</taxon>
        <taxon>Agaricomycotina</taxon>
        <taxon>Agaricomycetes</taxon>
        <taxon>Russulales</taxon>
        <taxon>Russulaceae</taxon>
        <taxon>Lactarius</taxon>
    </lineage>
</organism>